<dbReference type="Gene3D" id="3.40.50.300">
    <property type="entry name" value="P-loop containing nucleotide triphosphate hydrolases"/>
    <property type="match status" value="2"/>
</dbReference>
<accession>A0ABR7A107</accession>
<dbReference type="SUPFAM" id="SSF52540">
    <property type="entry name" value="P-loop containing nucleoside triphosphate hydrolases"/>
    <property type="match status" value="1"/>
</dbReference>
<dbReference type="EMBL" id="JACOGD010000001">
    <property type="protein sequence ID" value="MBC3930600.1"/>
    <property type="molecule type" value="Genomic_DNA"/>
</dbReference>
<feature type="domain" description="NERD" evidence="1">
    <location>
        <begin position="17"/>
        <end position="127"/>
    </location>
</feature>
<evidence type="ECO:0000259" key="1">
    <source>
        <dbReference type="Pfam" id="PF08378"/>
    </source>
</evidence>
<dbReference type="Proteomes" id="UP000654304">
    <property type="component" value="Unassembled WGS sequence"/>
</dbReference>
<reference evidence="2 3" key="1">
    <citation type="submission" date="2020-08" db="EMBL/GenBank/DDBJ databases">
        <title>Novel species isolated from subtropical streams in China.</title>
        <authorList>
            <person name="Lu H."/>
        </authorList>
    </citation>
    <scope>NUCLEOTIDE SEQUENCE [LARGE SCALE GENOMIC DNA]</scope>
    <source>
        <strain evidence="2 3">CY22W</strain>
    </source>
</reference>
<gene>
    <name evidence="2" type="ORF">H8K43_02850</name>
</gene>
<evidence type="ECO:0000313" key="2">
    <source>
        <dbReference type="EMBL" id="MBC3930600.1"/>
    </source>
</evidence>
<evidence type="ECO:0000313" key="3">
    <source>
        <dbReference type="Proteomes" id="UP000654304"/>
    </source>
</evidence>
<comment type="caution">
    <text evidence="2">The sequence shown here is derived from an EMBL/GenBank/DDBJ whole genome shotgun (WGS) entry which is preliminary data.</text>
</comment>
<keyword evidence="3" id="KW-1185">Reference proteome</keyword>
<dbReference type="Pfam" id="PF13245">
    <property type="entry name" value="AAA_19"/>
    <property type="match status" value="1"/>
</dbReference>
<dbReference type="InterPro" id="IPR011528">
    <property type="entry name" value="NERD"/>
</dbReference>
<dbReference type="InterPro" id="IPR027417">
    <property type="entry name" value="P-loop_NTPase"/>
</dbReference>
<proteinExistence type="predicted"/>
<sequence length="543" mass="60952">MVALLPDLSEQVKKTIGYRRELDVLELLQRALPDEYCIFHNIEWQSLQKEKDSHGEVDFIVMNQAGDLLLIEVKAGAVNIINGKITKDYKQNRRDVVVQIHTQYGAMRQLLSKENLNVHVQTCLVLPDFRVTESAIVGLPRERIFDSVDFPNLPARIIKLLPPGTKDKNASNVKAFLSNHLDLVPDVATIQGQLLQTIRGLSDGLATWVPRIKAPTQRYRIQATAGSGKTQLALSLLNEVAGSGLRSLYVCFNRPLAEHMCRIAPGQCTTFHTMCIDRYRQGGQIIDFRDVDIFSKATQHFLNCAPLDQELVDLLILDEAQDLQPEWINHLLNFLRPDGRLYLLEDADQCLYARKSCELSETVSIECMDNFRSPQMICQAINAFGLTSKSIKSKSPWHGDIPQFYIYDGGEHDLIKKTEGAIQDCLKQGIDVTDIAVLTVKGMQQSKVLRQENLASYSTKRFTGDFSEDGQAKWSKGLLLLESVFRFKGQSAAAIILTEVDFAELSKAERAKLFVGMTRGTLSVSIVLTQRASDLLVQEMCAH</sequence>
<dbReference type="Pfam" id="PF08378">
    <property type="entry name" value="NERD"/>
    <property type="match status" value="1"/>
</dbReference>
<dbReference type="RefSeq" id="WP_186902454.1">
    <property type="nucleotide sequence ID" value="NZ_JACOGD010000001.1"/>
</dbReference>
<name>A0ABR7A107_9BURK</name>
<protein>
    <submittedName>
        <fullName evidence="2">NERD domain-containing protein</fullName>
    </submittedName>
</protein>
<organism evidence="2 3">
    <name type="scientific">Undibacterium curvum</name>
    <dbReference type="NCBI Taxonomy" id="2762294"/>
    <lineage>
        <taxon>Bacteria</taxon>
        <taxon>Pseudomonadati</taxon>
        <taxon>Pseudomonadota</taxon>
        <taxon>Betaproteobacteria</taxon>
        <taxon>Burkholderiales</taxon>
        <taxon>Oxalobacteraceae</taxon>
        <taxon>Undibacterium</taxon>
    </lineage>
</organism>